<evidence type="ECO:0000256" key="6">
    <source>
        <dbReference type="ARBA" id="ARBA00022840"/>
    </source>
</evidence>
<keyword evidence="7 12" id="KW-1133">Transmembrane helix</keyword>
<sequence length="1181" mass="132407">MAIIPNLVPYYIYISFLTLKTAVFAELSWSHFDELRINKSSLASPIFDGENYIGRNLHRIDVSTDGSTQDHDSLLFCHVPMFLQYSVDGNTAQCNIAYSASAGAMLAIQHFNNGNGVVVPELNDIHKTCNIRFTSELFDTASSPLEAVRQMTRILSRPSDAVDTPQPCSVVGGQYSDVTSRLATLSSVFDIFQISSSAMSTDLENNDQYPLLARTHTDVAGFGEMSVSYLQSLNITKFAVLFPNDSYGLGFQKSVLEEASKYGMTTVSSPYLVLKDEDEFDVEIQNALQVLKDSGFNYIIGAFYPDSLTRIMGHAYDMEIAGPSKLWLISGTADLAPITLSGKLVMDKDSSAAKALQGNGIFFCKGGIPGLGGSYDSFSAEWKRIGQTTDSIDYVNEKQPSLTEEGTKCSMPPTFFDALPHHIVTFTYDAIVAMGLSACNLLRTNSTEVFTGLEHRNSFFEMSNKFRGASGDFQLRKSFPTRTADSSYFVMVNLKQKEMNDTHISFQKSPLNYYWDTENTLWARFRDNEWVYPDGTKFPPIEMEVRNENRTKFWLPISISIAITCLVSIVALWYIRKRHNQIDSLWSVKMEELDLDDNKIIGRGTFGLVLLGTYRGTEVACKRVIPSKQAYRCGVEARPMLSHKRDSFYDIEQKNSSKQTSGQERAIHNSKILQSHDSRTFESFDEETGHNFSLTKSGSRSTMTKKSGLLSAFTKTFKDEHACMRDDFLKEMRILSKLRHPCITTVMGAVLDGIHEPMLIMEYMEHGSLFDIIHNKTMRLDGEIMLPLLRDISSGMRFLHAAIPQVIHGDLKAANVLVDKNMRAKIADFGLTQKQKVGATGTPYWMSPELLRGESGNTSASDVYSFGIVLYEVAARKFPYDGEDFNTVISEIKSSHKRPIMPTQCPSTIIAMMEECVVDDPLSRPSFDEIDSRLRRIDVETVTMQKDSTPNNRRSLRRSSAIQRTDDLLFDVFPRHIAEALRDGKKVEPEERDQVTIFFSDIVGFTNISATLTPLQVSEMLDRLYHSFDELSRKHDVFKVETIGDAYMGVTNLVRDQPDHAKRIAQFSIDALAAANKTLVDPSDPSKGYLDLRIGFHTGPVVANVVGSRNPRYCLFGDTVNTASRMESNSQNGRIHCSDAAARCLKEQDKSISLKSRGWIKVKGKGEMKTFWVNEVDGNDC</sequence>
<evidence type="ECO:0000259" key="13">
    <source>
        <dbReference type="PROSITE" id="PS50011"/>
    </source>
</evidence>
<keyword evidence="10" id="KW-0141">cGMP biosynthesis</keyword>
<keyword evidence="9" id="KW-0456">Lyase</keyword>
<dbReference type="InterPro" id="IPR001828">
    <property type="entry name" value="ANF_lig-bd_rcpt"/>
</dbReference>
<feature type="binding site" evidence="11">
    <location>
        <position position="622"/>
    </location>
    <ligand>
        <name>ATP</name>
        <dbReference type="ChEBI" id="CHEBI:30616"/>
    </ligand>
</feature>
<evidence type="ECO:0000256" key="10">
    <source>
        <dbReference type="ARBA" id="ARBA00023293"/>
    </source>
</evidence>
<dbReference type="Gene3D" id="1.10.510.10">
    <property type="entry name" value="Transferase(Phosphotransferase) domain 1"/>
    <property type="match status" value="1"/>
</dbReference>
<dbReference type="InterPro" id="IPR011009">
    <property type="entry name" value="Kinase-like_dom_sf"/>
</dbReference>
<dbReference type="SMART" id="SM00044">
    <property type="entry name" value="CYCc"/>
    <property type="match status" value="1"/>
</dbReference>
<dbReference type="InterPro" id="IPR001245">
    <property type="entry name" value="Ser-Thr/Tyr_kinase_cat_dom"/>
</dbReference>
<comment type="caution">
    <text evidence="15">The sequence shown here is derived from an EMBL/GenBank/DDBJ whole genome shotgun (WGS) entry which is preliminary data.</text>
</comment>
<dbReference type="GO" id="GO:0005886">
    <property type="term" value="C:plasma membrane"/>
    <property type="evidence" value="ECO:0007669"/>
    <property type="project" value="TreeGrafter"/>
</dbReference>
<dbReference type="CDD" id="cd13999">
    <property type="entry name" value="STKc_MAP3K-like"/>
    <property type="match status" value="1"/>
</dbReference>
<dbReference type="SMART" id="SM00220">
    <property type="entry name" value="S_TKc"/>
    <property type="match status" value="1"/>
</dbReference>
<dbReference type="GO" id="GO:0001653">
    <property type="term" value="F:peptide receptor activity"/>
    <property type="evidence" value="ECO:0007669"/>
    <property type="project" value="TreeGrafter"/>
</dbReference>
<evidence type="ECO:0000256" key="1">
    <source>
        <dbReference type="ARBA" id="ARBA00004167"/>
    </source>
</evidence>
<evidence type="ECO:0000256" key="4">
    <source>
        <dbReference type="ARBA" id="ARBA00022692"/>
    </source>
</evidence>
<evidence type="ECO:0000313" key="15">
    <source>
        <dbReference type="EMBL" id="GFH53059.1"/>
    </source>
</evidence>
<protein>
    <recommendedName>
        <fullName evidence="2">guanylate cyclase</fullName>
        <ecNumber evidence="2">4.6.1.2</ecNumber>
    </recommendedName>
</protein>
<keyword evidence="4 12" id="KW-0812">Transmembrane</keyword>
<dbReference type="SUPFAM" id="SSF53822">
    <property type="entry name" value="Periplasmic binding protein-like I"/>
    <property type="match status" value="1"/>
</dbReference>
<evidence type="ECO:0000256" key="11">
    <source>
        <dbReference type="PROSITE-ProRule" id="PRU10141"/>
    </source>
</evidence>
<organism evidence="15 16">
    <name type="scientific">Chaetoceros tenuissimus</name>
    <dbReference type="NCBI Taxonomy" id="426638"/>
    <lineage>
        <taxon>Eukaryota</taxon>
        <taxon>Sar</taxon>
        <taxon>Stramenopiles</taxon>
        <taxon>Ochrophyta</taxon>
        <taxon>Bacillariophyta</taxon>
        <taxon>Coscinodiscophyceae</taxon>
        <taxon>Chaetocerotophycidae</taxon>
        <taxon>Chaetocerotales</taxon>
        <taxon>Chaetocerotaceae</taxon>
        <taxon>Chaetoceros</taxon>
    </lineage>
</organism>
<reference evidence="15 16" key="1">
    <citation type="journal article" date="2021" name="Sci. Rep.">
        <title>The genome of the diatom Chaetoceros tenuissimus carries an ancient integrated fragment of an extant virus.</title>
        <authorList>
            <person name="Hongo Y."/>
            <person name="Kimura K."/>
            <person name="Takaki Y."/>
            <person name="Yoshida Y."/>
            <person name="Baba S."/>
            <person name="Kobayashi G."/>
            <person name="Nagasaki K."/>
            <person name="Hano T."/>
            <person name="Tomaru Y."/>
        </authorList>
    </citation>
    <scope>NUCLEOTIDE SEQUENCE [LARGE SCALE GENOMIC DNA]</scope>
    <source>
        <strain evidence="15 16">NIES-3715</strain>
    </source>
</reference>
<dbReference type="Pfam" id="PF00211">
    <property type="entry name" value="Guanylate_cyc"/>
    <property type="match status" value="1"/>
</dbReference>
<dbReference type="PANTHER" id="PTHR11920">
    <property type="entry name" value="GUANYLYL CYCLASE"/>
    <property type="match status" value="1"/>
</dbReference>
<dbReference type="InterPro" id="IPR029787">
    <property type="entry name" value="Nucleotide_cyclase"/>
</dbReference>
<keyword evidence="3" id="KW-0418">Kinase</keyword>
<dbReference type="InterPro" id="IPR001054">
    <property type="entry name" value="A/G_cyclase"/>
</dbReference>
<dbReference type="PRINTS" id="PR00109">
    <property type="entry name" value="TYRKINASE"/>
</dbReference>
<dbReference type="InterPro" id="IPR000719">
    <property type="entry name" value="Prot_kinase_dom"/>
</dbReference>
<dbReference type="EMBL" id="BLLK01000046">
    <property type="protein sequence ID" value="GFH53059.1"/>
    <property type="molecule type" value="Genomic_DNA"/>
</dbReference>
<dbReference type="PROSITE" id="PS00107">
    <property type="entry name" value="PROTEIN_KINASE_ATP"/>
    <property type="match status" value="1"/>
</dbReference>
<dbReference type="Pfam" id="PF01094">
    <property type="entry name" value="ANF_receptor"/>
    <property type="match status" value="1"/>
</dbReference>
<dbReference type="PROSITE" id="PS50125">
    <property type="entry name" value="GUANYLATE_CYCLASE_2"/>
    <property type="match status" value="1"/>
</dbReference>
<dbReference type="GO" id="GO:0004674">
    <property type="term" value="F:protein serine/threonine kinase activity"/>
    <property type="evidence" value="ECO:0007669"/>
    <property type="project" value="UniProtKB-KW"/>
</dbReference>
<evidence type="ECO:0000313" key="16">
    <source>
        <dbReference type="Proteomes" id="UP001054902"/>
    </source>
</evidence>
<dbReference type="InterPro" id="IPR008271">
    <property type="entry name" value="Ser/Thr_kinase_AS"/>
</dbReference>
<dbReference type="EC" id="4.6.1.2" evidence="2"/>
<dbReference type="PROSITE" id="PS00108">
    <property type="entry name" value="PROTEIN_KINASE_ST"/>
    <property type="match status" value="1"/>
</dbReference>
<dbReference type="FunFam" id="3.30.70.1230:FF:000030">
    <property type="entry name" value="Si:ch211-215j19.12"/>
    <property type="match status" value="1"/>
</dbReference>
<dbReference type="InterPro" id="IPR017441">
    <property type="entry name" value="Protein_kinase_ATP_BS"/>
</dbReference>
<feature type="transmembrane region" description="Helical" evidence="12">
    <location>
        <begin position="553"/>
        <end position="575"/>
    </location>
</feature>
<keyword evidence="3" id="KW-0723">Serine/threonine-protein kinase</keyword>
<dbReference type="GO" id="GO:0035556">
    <property type="term" value="P:intracellular signal transduction"/>
    <property type="evidence" value="ECO:0007669"/>
    <property type="project" value="InterPro"/>
</dbReference>
<dbReference type="SUPFAM" id="SSF56112">
    <property type="entry name" value="Protein kinase-like (PK-like)"/>
    <property type="match status" value="1"/>
</dbReference>
<gene>
    <name evidence="15" type="ORF">CTEN210_09535</name>
</gene>
<dbReference type="SUPFAM" id="SSF55073">
    <property type="entry name" value="Nucleotide cyclase"/>
    <property type="match status" value="1"/>
</dbReference>
<dbReference type="PROSITE" id="PS50011">
    <property type="entry name" value="PROTEIN_KINASE_DOM"/>
    <property type="match status" value="1"/>
</dbReference>
<dbReference type="Gene3D" id="3.40.50.2300">
    <property type="match status" value="2"/>
</dbReference>
<evidence type="ECO:0000256" key="7">
    <source>
        <dbReference type="ARBA" id="ARBA00022989"/>
    </source>
</evidence>
<dbReference type="AlphaFoldDB" id="A0AAD3H7R2"/>
<dbReference type="GO" id="GO:0004016">
    <property type="term" value="F:adenylate cyclase activity"/>
    <property type="evidence" value="ECO:0007669"/>
    <property type="project" value="TreeGrafter"/>
</dbReference>
<keyword evidence="5 11" id="KW-0547">Nucleotide-binding</keyword>
<name>A0AAD3H7R2_9STRA</name>
<comment type="subcellular location">
    <subcellularLocation>
        <location evidence="1">Membrane</location>
        <topology evidence="1">Single-pass membrane protein</topology>
    </subcellularLocation>
</comment>
<dbReference type="Pfam" id="PF07714">
    <property type="entry name" value="PK_Tyr_Ser-Thr"/>
    <property type="match status" value="1"/>
</dbReference>
<accession>A0AAD3H7R2</accession>
<dbReference type="CDD" id="cd07302">
    <property type="entry name" value="CHD"/>
    <property type="match status" value="1"/>
</dbReference>
<dbReference type="GO" id="GO:0005524">
    <property type="term" value="F:ATP binding"/>
    <property type="evidence" value="ECO:0007669"/>
    <property type="project" value="UniProtKB-UniRule"/>
</dbReference>
<keyword evidence="16" id="KW-1185">Reference proteome</keyword>
<keyword evidence="8 12" id="KW-0472">Membrane</keyword>
<evidence type="ECO:0000256" key="3">
    <source>
        <dbReference type="ARBA" id="ARBA00022527"/>
    </source>
</evidence>
<dbReference type="PANTHER" id="PTHR11920:SF335">
    <property type="entry name" value="GUANYLATE CYCLASE"/>
    <property type="match status" value="1"/>
</dbReference>
<dbReference type="InterPro" id="IPR028082">
    <property type="entry name" value="Peripla_BP_I"/>
</dbReference>
<dbReference type="Proteomes" id="UP001054902">
    <property type="component" value="Unassembled WGS sequence"/>
</dbReference>
<evidence type="ECO:0000256" key="8">
    <source>
        <dbReference type="ARBA" id="ARBA00023136"/>
    </source>
</evidence>
<evidence type="ECO:0000256" key="12">
    <source>
        <dbReference type="SAM" id="Phobius"/>
    </source>
</evidence>
<keyword evidence="6 11" id="KW-0067">ATP-binding</keyword>
<keyword evidence="3" id="KW-0808">Transferase</keyword>
<dbReference type="GO" id="GO:0004383">
    <property type="term" value="F:guanylate cyclase activity"/>
    <property type="evidence" value="ECO:0007669"/>
    <property type="project" value="UniProtKB-EC"/>
</dbReference>
<feature type="domain" description="Protein kinase" evidence="13">
    <location>
        <begin position="595"/>
        <end position="934"/>
    </location>
</feature>
<evidence type="ECO:0000256" key="5">
    <source>
        <dbReference type="ARBA" id="ARBA00022741"/>
    </source>
</evidence>
<evidence type="ECO:0000259" key="14">
    <source>
        <dbReference type="PROSITE" id="PS50125"/>
    </source>
</evidence>
<dbReference type="Gene3D" id="3.30.200.20">
    <property type="entry name" value="Phosphorylase Kinase, domain 1"/>
    <property type="match status" value="1"/>
</dbReference>
<feature type="domain" description="Guanylate cyclase" evidence="14">
    <location>
        <begin position="996"/>
        <end position="1127"/>
    </location>
</feature>
<proteinExistence type="predicted"/>
<dbReference type="Gene3D" id="3.30.70.1230">
    <property type="entry name" value="Nucleotide cyclase"/>
    <property type="match status" value="1"/>
</dbReference>
<dbReference type="InterPro" id="IPR050401">
    <property type="entry name" value="Cyclic_nucleotide_synthase"/>
</dbReference>
<dbReference type="GO" id="GO:0007168">
    <property type="term" value="P:receptor guanylyl cyclase signaling pathway"/>
    <property type="evidence" value="ECO:0007669"/>
    <property type="project" value="TreeGrafter"/>
</dbReference>
<evidence type="ECO:0000256" key="2">
    <source>
        <dbReference type="ARBA" id="ARBA00012202"/>
    </source>
</evidence>
<evidence type="ECO:0000256" key="9">
    <source>
        <dbReference type="ARBA" id="ARBA00023239"/>
    </source>
</evidence>